<gene>
    <name evidence="1" type="ORF">Tci_925782</name>
</gene>
<feature type="non-terminal residue" evidence="1">
    <location>
        <position position="1"/>
    </location>
</feature>
<dbReference type="AlphaFoldDB" id="A0A699X410"/>
<evidence type="ECO:0000313" key="1">
    <source>
        <dbReference type="EMBL" id="GFD53813.1"/>
    </source>
</evidence>
<comment type="caution">
    <text evidence="1">The sequence shown here is derived from an EMBL/GenBank/DDBJ whole genome shotgun (WGS) entry which is preliminary data.</text>
</comment>
<reference evidence="1" key="1">
    <citation type="journal article" date="2019" name="Sci. Rep.">
        <title>Draft genome of Tanacetum cinerariifolium, the natural source of mosquito coil.</title>
        <authorList>
            <person name="Yamashiro T."/>
            <person name="Shiraishi A."/>
            <person name="Satake H."/>
            <person name="Nakayama K."/>
        </authorList>
    </citation>
    <scope>NUCLEOTIDE SEQUENCE</scope>
</reference>
<protein>
    <submittedName>
        <fullName evidence="1">Uncharacterized protein</fullName>
    </submittedName>
</protein>
<sequence length="95" mass="10239">GTGVRAKEQLFVGPLEVQQQAQRLTHADVLEHRLAQVEDEALHALRVAVGDFLLDQPAFAHGGNVVGRGPVLGGHLLPEIESPGFQRFERNGVVA</sequence>
<organism evidence="1">
    <name type="scientific">Tanacetum cinerariifolium</name>
    <name type="common">Dalmatian daisy</name>
    <name type="synonym">Chrysanthemum cinerariifolium</name>
    <dbReference type="NCBI Taxonomy" id="118510"/>
    <lineage>
        <taxon>Eukaryota</taxon>
        <taxon>Viridiplantae</taxon>
        <taxon>Streptophyta</taxon>
        <taxon>Embryophyta</taxon>
        <taxon>Tracheophyta</taxon>
        <taxon>Spermatophyta</taxon>
        <taxon>Magnoliopsida</taxon>
        <taxon>eudicotyledons</taxon>
        <taxon>Gunneridae</taxon>
        <taxon>Pentapetalae</taxon>
        <taxon>asterids</taxon>
        <taxon>campanulids</taxon>
        <taxon>Asterales</taxon>
        <taxon>Asteraceae</taxon>
        <taxon>Asteroideae</taxon>
        <taxon>Anthemideae</taxon>
        <taxon>Anthemidinae</taxon>
        <taxon>Tanacetum</taxon>
    </lineage>
</organism>
<proteinExistence type="predicted"/>
<accession>A0A699X410</accession>
<name>A0A699X410_TANCI</name>
<feature type="non-terminal residue" evidence="1">
    <location>
        <position position="95"/>
    </location>
</feature>
<dbReference type="EMBL" id="BKCJ011798815">
    <property type="protein sequence ID" value="GFD53813.1"/>
    <property type="molecule type" value="Genomic_DNA"/>
</dbReference>